<reference evidence="13" key="1">
    <citation type="submission" date="2025-08" db="UniProtKB">
        <authorList>
            <consortium name="RefSeq"/>
        </authorList>
    </citation>
    <scope>IDENTIFICATION</scope>
    <source>
        <tissue evidence="13">Young leaves</tissue>
    </source>
</reference>
<feature type="domain" description="Dof-type" evidence="11">
    <location>
        <begin position="38"/>
        <end position="92"/>
    </location>
</feature>
<evidence type="ECO:0000256" key="6">
    <source>
        <dbReference type="ARBA" id="ARBA00023163"/>
    </source>
</evidence>
<dbReference type="GO" id="GO:0005634">
    <property type="term" value="C:nucleus"/>
    <property type="evidence" value="ECO:0007669"/>
    <property type="project" value="UniProtKB-SubCell"/>
</dbReference>
<dbReference type="AlphaFoldDB" id="A0A6J1ICK3"/>
<dbReference type="OrthoDB" id="1927254at2759"/>
<sequence length="221" mass="24330">MAFPSIIPSNFEEQTVSPPPPPALPQGRPESMTDPARLKCPRCESRNTKFCYFNNYSLSQPRHFCKTCRRYWTRGGALRSVPVGGGYRRNSNKRTKSASKSPVNSPSQSSTTAAAGEAMRLNYNAISTQIEGGKGSSYPIGMANFLGLDQHQWRPQQLQLHQLQPARLLGNNVIEASSSYNVVGQQKVNNNNNVGKPFWGVVAGSDRHCWTAFNPSSSSHS</sequence>
<evidence type="ECO:0000256" key="9">
    <source>
        <dbReference type="RuleBase" id="RU369094"/>
    </source>
</evidence>
<evidence type="ECO:0000256" key="4">
    <source>
        <dbReference type="ARBA" id="ARBA00023015"/>
    </source>
</evidence>
<feature type="region of interest" description="Disordered" evidence="10">
    <location>
        <begin position="1"/>
        <end position="36"/>
    </location>
</feature>
<dbReference type="PANTHER" id="PTHR31992">
    <property type="entry name" value="DOF ZINC FINGER PROTEIN DOF1.4-RELATED"/>
    <property type="match status" value="1"/>
</dbReference>
<dbReference type="PANTHER" id="PTHR31992:SF193">
    <property type="entry name" value="DOF ZINC FINGER PROTEIN DOF3.6"/>
    <property type="match status" value="1"/>
</dbReference>
<evidence type="ECO:0000313" key="13">
    <source>
        <dbReference type="RefSeq" id="XP_022972784.1"/>
    </source>
</evidence>
<keyword evidence="3 9" id="KW-0862">Zinc</keyword>
<feature type="region of interest" description="Disordered" evidence="10">
    <location>
        <begin position="82"/>
        <end position="114"/>
    </location>
</feature>
<keyword evidence="6 9" id="KW-0804">Transcription</keyword>
<comment type="subcellular location">
    <subcellularLocation>
        <location evidence="8 9">Nucleus</location>
    </subcellularLocation>
</comment>
<protein>
    <recommendedName>
        <fullName evidence="9">Dof zinc finger protein</fullName>
    </recommendedName>
</protein>
<feature type="compositionally biased region" description="Low complexity" evidence="10">
    <location>
        <begin position="98"/>
        <end position="110"/>
    </location>
</feature>
<dbReference type="GO" id="GO:0008270">
    <property type="term" value="F:zinc ion binding"/>
    <property type="evidence" value="ECO:0007669"/>
    <property type="project" value="UniProtKB-KW"/>
</dbReference>
<keyword evidence="7 8" id="KW-0539">Nucleus</keyword>
<accession>A0A6J1ICK3</accession>
<dbReference type="InterPro" id="IPR045174">
    <property type="entry name" value="Dof"/>
</dbReference>
<dbReference type="GO" id="GO:0003700">
    <property type="term" value="F:DNA-binding transcription factor activity"/>
    <property type="evidence" value="ECO:0007669"/>
    <property type="project" value="UniProtKB-UniRule"/>
</dbReference>
<dbReference type="GO" id="GO:0003677">
    <property type="term" value="F:DNA binding"/>
    <property type="evidence" value="ECO:0007669"/>
    <property type="project" value="UniProtKB-UniRule"/>
</dbReference>
<dbReference type="KEGG" id="cmax:111471291"/>
<proteinExistence type="predicted"/>
<evidence type="ECO:0000256" key="3">
    <source>
        <dbReference type="ARBA" id="ARBA00022833"/>
    </source>
</evidence>
<evidence type="ECO:0000256" key="10">
    <source>
        <dbReference type="SAM" id="MobiDB-lite"/>
    </source>
</evidence>
<dbReference type="Proteomes" id="UP000504608">
    <property type="component" value="Unplaced"/>
</dbReference>
<feature type="compositionally biased region" description="Polar residues" evidence="10">
    <location>
        <begin position="7"/>
        <end position="16"/>
    </location>
</feature>
<evidence type="ECO:0000256" key="7">
    <source>
        <dbReference type="ARBA" id="ARBA00023242"/>
    </source>
</evidence>
<dbReference type="Pfam" id="PF02701">
    <property type="entry name" value="Zn_ribbon_Dof"/>
    <property type="match status" value="1"/>
</dbReference>
<keyword evidence="5 8" id="KW-0238">DNA-binding</keyword>
<evidence type="ECO:0000256" key="2">
    <source>
        <dbReference type="ARBA" id="ARBA00022771"/>
    </source>
</evidence>
<keyword evidence="4 9" id="KW-0805">Transcription regulation</keyword>
<name>A0A6J1ICK3_CUCMA</name>
<dbReference type="PROSITE" id="PS50884">
    <property type="entry name" value="ZF_DOF_2"/>
    <property type="match status" value="1"/>
</dbReference>
<evidence type="ECO:0000256" key="1">
    <source>
        <dbReference type="ARBA" id="ARBA00022723"/>
    </source>
</evidence>
<evidence type="ECO:0000259" key="11">
    <source>
        <dbReference type="PROSITE" id="PS50884"/>
    </source>
</evidence>
<keyword evidence="1 9" id="KW-0479">Metal-binding</keyword>
<dbReference type="GeneID" id="111471291"/>
<keyword evidence="12" id="KW-1185">Reference proteome</keyword>
<evidence type="ECO:0000256" key="5">
    <source>
        <dbReference type="ARBA" id="ARBA00023125"/>
    </source>
</evidence>
<evidence type="ECO:0000256" key="8">
    <source>
        <dbReference type="PROSITE-ProRule" id="PRU00071"/>
    </source>
</evidence>
<evidence type="ECO:0000313" key="12">
    <source>
        <dbReference type="Proteomes" id="UP000504608"/>
    </source>
</evidence>
<comment type="function">
    <text evidence="9">Transcription factor that binds specifically to a 5'-AA[AG]G-3' consensus core sequence.</text>
</comment>
<dbReference type="RefSeq" id="XP_022972784.1">
    <property type="nucleotide sequence ID" value="XM_023117016.1"/>
</dbReference>
<dbReference type="InterPro" id="IPR003851">
    <property type="entry name" value="Znf_Dof"/>
</dbReference>
<keyword evidence="2 8" id="KW-0863">Zinc-finger</keyword>
<organism evidence="12 13">
    <name type="scientific">Cucurbita maxima</name>
    <name type="common">Pumpkin</name>
    <name type="synonym">Winter squash</name>
    <dbReference type="NCBI Taxonomy" id="3661"/>
    <lineage>
        <taxon>Eukaryota</taxon>
        <taxon>Viridiplantae</taxon>
        <taxon>Streptophyta</taxon>
        <taxon>Embryophyta</taxon>
        <taxon>Tracheophyta</taxon>
        <taxon>Spermatophyta</taxon>
        <taxon>Magnoliopsida</taxon>
        <taxon>eudicotyledons</taxon>
        <taxon>Gunneridae</taxon>
        <taxon>Pentapetalae</taxon>
        <taxon>rosids</taxon>
        <taxon>fabids</taxon>
        <taxon>Cucurbitales</taxon>
        <taxon>Cucurbitaceae</taxon>
        <taxon>Cucurbiteae</taxon>
        <taxon>Cucurbita</taxon>
    </lineage>
</organism>
<dbReference type="PROSITE" id="PS01361">
    <property type="entry name" value="ZF_DOF_1"/>
    <property type="match status" value="1"/>
</dbReference>
<gene>
    <name evidence="13" type="primary">LOC111471291</name>
</gene>